<evidence type="ECO:0000313" key="2">
    <source>
        <dbReference type="EMBL" id="GKU88118.1"/>
    </source>
</evidence>
<proteinExistence type="predicted"/>
<accession>A0AAV5HH46</accession>
<gene>
    <name evidence="2" type="ORF">SLEP1_g2419</name>
</gene>
<dbReference type="Proteomes" id="UP001054252">
    <property type="component" value="Unassembled WGS sequence"/>
</dbReference>
<evidence type="ECO:0000256" key="1">
    <source>
        <dbReference type="SAM" id="MobiDB-lite"/>
    </source>
</evidence>
<protein>
    <recommendedName>
        <fullName evidence="4">Secreted protein</fullName>
    </recommendedName>
</protein>
<dbReference type="EMBL" id="BPVZ01000002">
    <property type="protein sequence ID" value="GKU88118.1"/>
    <property type="molecule type" value="Genomic_DNA"/>
</dbReference>
<sequence>MKLIPIVSLALLEYEIASPLDLSVMEKPTMDAGGGGSGGHCRTGTKEHRSVNRDLFCGQRTGPWENQSGATEASRIHCSGVQISHLNVGSGQGKSRPAESTLSCVVRPCWKKGKERRKQRTAG</sequence>
<organism evidence="2 3">
    <name type="scientific">Rubroshorea leprosula</name>
    <dbReference type="NCBI Taxonomy" id="152421"/>
    <lineage>
        <taxon>Eukaryota</taxon>
        <taxon>Viridiplantae</taxon>
        <taxon>Streptophyta</taxon>
        <taxon>Embryophyta</taxon>
        <taxon>Tracheophyta</taxon>
        <taxon>Spermatophyta</taxon>
        <taxon>Magnoliopsida</taxon>
        <taxon>eudicotyledons</taxon>
        <taxon>Gunneridae</taxon>
        <taxon>Pentapetalae</taxon>
        <taxon>rosids</taxon>
        <taxon>malvids</taxon>
        <taxon>Malvales</taxon>
        <taxon>Dipterocarpaceae</taxon>
        <taxon>Rubroshorea</taxon>
    </lineage>
</organism>
<feature type="region of interest" description="Disordered" evidence="1">
    <location>
        <begin position="52"/>
        <end position="71"/>
    </location>
</feature>
<keyword evidence="3" id="KW-1185">Reference proteome</keyword>
<evidence type="ECO:0000313" key="3">
    <source>
        <dbReference type="Proteomes" id="UP001054252"/>
    </source>
</evidence>
<dbReference type="AlphaFoldDB" id="A0AAV5HH46"/>
<evidence type="ECO:0008006" key="4">
    <source>
        <dbReference type="Google" id="ProtNLM"/>
    </source>
</evidence>
<name>A0AAV5HH46_9ROSI</name>
<comment type="caution">
    <text evidence="2">The sequence shown here is derived from an EMBL/GenBank/DDBJ whole genome shotgun (WGS) entry which is preliminary data.</text>
</comment>
<reference evidence="2 3" key="1">
    <citation type="journal article" date="2021" name="Commun. Biol.">
        <title>The genome of Shorea leprosula (Dipterocarpaceae) highlights the ecological relevance of drought in aseasonal tropical rainforests.</title>
        <authorList>
            <person name="Ng K.K.S."/>
            <person name="Kobayashi M.J."/>
            <person name="Fawcett J.A."/>
            <person name="Hatakeyama M."/>
            <person name="Paape T."/>
            <person name="Ng C.H."/>
            <person name="Ang C.C."/>
            <person name="Tnah L.H."/>
            <person name="Lee C.T."/>
            <person name="Nishiyama T."/>
            <person name="Sese J."/>
            <person name="O'Brien M.J."/>
            <person name="Copetti D."/>
            <person name="Mohd Noor M.I."/>
            <person name="Ong R.C."/>
            <person name="Putra M."/>
            <person name="Sireger I.Z."/>
            <person name="Indrioko S."/>
            <person name="Kosugi Y."/>
            <person name="Izuno A."/>
            <person name="Isagi Y."/>
            <person name="Lee S.L."/>
            <person name="Shimizu K.K."/>
        </authorList>
    </citation>
    <scope>NUCLEOTIDE SEQUENCE [LARGE SCALE GENOMIC DNA]</scope>
    <source>
        <strain evidence="2">214</strain>
    </source>
</reference>